<dbReference type="PROSITE" id="PS50887">
    <property type="entry name" value="GGDEF"/>
    <property type="match status" value="1"/>
</dbReference>
<dbReference type="STRING" id="857293.CAAU_0067"/>
<comment type="caution">
    <text evidence="3">The sequence shown here is derived from an EMBL/GenBank/DDBJ whole genome shotgun (WGS) entry which is preliminary data.</text>
</comment>
<dbReference type="eggNOG" id="COG3706">
    <property type="taxonomic scope" value="Bacteria"/>
</dbReference>
<accession>G0V3M7</accession>
<dbReference type="NCBIfam" id="TIGR00254">
    <property type="entry name" value="GGDEF"/>
    <property type="match status" value="1"/>
</dbReference>
<feature type="transmembrane region" description="Helical" evidence="1">
    <location>
        <begin position="12"/>
        <end position="31"/>
    </location>
</feature>
<sequence>MKKINLGALKIVLVYVILSIAWIFYSDIFIVKYANQRAFYVKISIFKGFFFIFITAVLLYVLIKKETERRIKIWKYFATYDIMTGAYNRNAGLEILEKIFEKHKKENKDLSIIYADINNLKQVNDTLGHHEGDRLIINVVDVLKKNIRNSDYVVRIGGDEFLIILPNCNSLKAENIIIRIKEALKELNLKNQKVEHSVSFGVASLEDFYKTTDEMIAFADMMMYKDKKNYKEINLQPA</sequence>
<dbReference type="SMART" id="SM00267">
    <property type="entry name" value="GGDEF"/>
    <property type="match status" value="1"/>
</dbReference>
<dbReference type="OrthoDB" id="9805474at2"/>
<dbReference type="EMBL" id="CAKP01000001">
    <property type="protein sequence ID" value="CCC57717.1"/>
    <property type="molecule type" value="Genomic_DNA"/>
</dbReference>
<dbReference type="PANTHER" id="PTHR45138:SF9">
    <property type="entry name" value="DIGUANYLATE CYCLASE DGCM-RELATED"/>
    <property type="match status" value="1"/>
</dbReference>
<keyword evidence="1" id="KW-0472">Membrane</keyword>
<dbReference type="InterPro" id="IPR043128">
    <property type="entry name" value="Rev_trsase/Diguanyl_cyclase"/>
</dbReference>
<keyword evidence="1" id="KW-0812">Transmembrane</keyword>
<dbReference type="AlphaFoldDB" id="G0V3M7"/>
<dbReference type="GO" id="GO:0005886">
    <property type="term" value="C:plasma membrane"/>
    <property type="evidence" value="ECO:0007669"/>
    <property type="project" value="TreeGrafter"/>
</dbReference>
<protein>
    <submittedName>
        <fullName evidence="3">GGDEF domain</fullName>
    </submittedName>
</protein>
<proteinExistence type="predicted"/>
<feature type="domain" description="GGDEF" evidence="2">
    <location>
        <begin position="108"/>
        <end position="238"/>
    </location>
</feature>
<dbReference type="InterPro" id="IPR050469">
    <property type="entry name" value="Diguanylate_Cyclase"/>
</dbReference>
<dbReference type="Gene3D" id="3.30.70.270">
    <property type="match status" value="1"/>
</dbReference>
<keyword evidence="1" id="KW-1133">Transmembrane helix</keyword>
<dbReference type="Proteomes" id="UP000007652">
    <property type="component" value="Unassembled WGS sequence"/>
</dbReference>
<evidence type="ECO:0000256" key="1">
    <source>
        <dbReference type="SAM" id="Phobius"/>
    </source>
</evidence>
<dbReference type="GO" id="GO:0052621">
    <property type="term" value="F:diguanylate cyclase activity"/>
    <property type="evidence" value="ECO:0007669"/>
    <property type="project" value="TreeGrafter"/>
</dbReference>
<organism evidence="3 4">
    <name type="scientific">Caloramator australicus RC3</name>
    <dbReference type="NCBI Taxonomy" id="857293"/>
    <lineage>
        <taxon>Bacteria</taxon>
        <taxon>Bacillati</taxon>
        <taxon>Bacillota</taxon>
        <taxon>Clostridia</taxon>
        <taxon>Eubacteriales</taxon>
        <taxon>Clostridiaceae</taxon>
        <taxon>Caloramator</taxon>
    </lineage>
</organism>
<evidence type="ECO:0000313" key="3">
    <source>
        <dbReference type="EMBL" id="CCC57717.1"/>
    </source>
</evidence>
<name>G0V3M7_9CLOT</name>
<evidence type="ECO:0000313" key="4">
    <source>
        <dbReference type="Proteomes" id="UP000007652"/>
    </source>
</evidence>
<dbReference type="SUPFAM" id="SSF55073">
    <property type="entry name" value="Nucleotide cyclase"/>
    <property type="match status" value="1"/>
</dbReference>
<evidence type="ECO:0000259" key="2">
    <source>
        <dbReference type="PROSITE" id="PS50887"/>
    </source>
</evidence>
<reference evidence="3 4" key="1">
    <citation type="journal article" date="2011" name="J. Bacteriol.">
        <title>Draft genome sequence of Caloramator australicus strain RC3T, a thermoanaerobe from the Great Artesian Basin of Australia.</title>
        <authorList>
            <person name="Ogg C.D."/>
            <person name="Patel B.K.C."/>
        </authorList>
    </citation>
    <scope>NUCLEOTIDE SEQUENCE [LARGE SCALE GENOMIC DNA]</scope>
    <source>
        <strain evidence="3 4">RC3</strain>
    </source>
</reference>
<dbReference type="GO" id="GO:1902201">
    <property type="term" value="P:negative regulation of bacterial-type flagellum-dependent cell motility"/>
    <property type="evidence" value="ECO:0007669"/>
    <property type="project" value="TreeGrafter"/>
</dbReference>
<dbReference type="GO" id="GO:0043709">
    <property type="term" value="P:cell adhesion involved in single-species biofilm formation"/>
    <property type="evidence" value="ECO:0007669"/>
    <property type="project" value="TreeGrafter"/>
</dbReference>
<keyword evidence="4" id="KW-1185">Reference proteome</keyword>
<dbReference type="Pfam" id="PF00990">
    <property type="entry name" value="GGDEF"/>
    <property type="match status" value="1"/>
</dbReference>
<feature type="transmembrane region" description="Helical" evidence="1">
    <location>
        <begin position="43"/>
        <end position="63"/>
    </location>
</feature>
<dbReference type="PANTHER" id="PTHR45138">
    <property type="entry name" value="REGULATORY COMPONENTS OF SENSORY TRANSDUCTION SYSTEM"/>
    <property type="match status" value="1"/>
</dbReference>
<dbReference type="InterPro" id="IPR029787">
    <property type="entry name" value="Nucleotide_cyclase"/>
</dbReference>
<gene>
    <name evidence="3" type="ORF">CAAU_0067</name>
</gene>
<dbReference type="RefSeq" id="WP_008907440.1">
    <property type="nucleotide sequence ID" value="NZ_CAKP01000001.1"/>
</dbReference>
<dbReference type="CDD" id="cd01949">
    <property type="entry name" value="GGDEF"/>
    <property type="match status" value="1"/>
</dbReference>
<dbReference type="InterPro" id="IPR000160">
    <property type="entry name" value="GGDEF_dom"/>
</dbReference>